<keyword evidence="1" id="KW-0732">Signal</keyword>
<evidence type="ECO:0000313" key="2">
    <source>
        <dbReference type="EMBL" id="KAF1836797.1"/>
    </source>
</evidence>
<dbReference type="EMBL" id="ML975269">
    <property type="protein sequence ID" value="KAF1836797.1"/>
    <property type="molecule type" value="Genomic_DNA"/>
</dbReference>
<reference evidence="2" key="1">
    <citation type="submission" date="2020-01" db="EMBL/GenBank/DDBJ databases">
        <authorList>
            <consortium name="DOE Joint Genome Institute"/>
            <person name="Haridas S."/>
            <person name="Albert R."/>
            <person name="Binder M."/>
            <person name="Bloem J."/>
            <person name="Labutti K."/>
            <person name="Salamov A."/>
            <person name="Andreopoulos B."/>
            <person name="Baker S.E."/>
            <person name="Barry K."/>
            <person name="Bills G."/>
            <person name="Bluhm B.H."/>
            <person name="Cannon C."/>
            <person name="Castanera R."/>
            <person name="Culley D.E."/>
            <person name="Daum C."/>
            <person name="Ezra D."/>
            <person name="Gonzalez J.B."/>
            <person name="Henrissat B."/>
            <person name="Kuo A."/>
            <person name="Liang C."/>
            <person name="Lipzen A."/>
            <person name="Lutzoni F."/>
            <person name="Magnuson J."/>
            <person name="Mondo S."/>
            <person name="Nolan M."/>
            <person name="Ohm R."/>
            <person name="Pangilinan J."/>
            <person name="Park H.-J."/>
            <person name="Ramirez L."/>
            <person name="Alfaro M."/>
            <person name="Sun H."/>
            <person name="Tritt A."/>
            <person name="Yoshinaga Y."/>
            <person name="Zwiers L.-H."/>
            <person name="Turgeon B.G."/>
            <person name="Goodwin S.B."/>
            <person name="Spatafora J.W."/>
            <person name="Crous P.W."/>
            <person name="Grigoriev I.V."/>
        </authorList>
    </citation>
    <scope>NUCLEOTIDE SEQUENCE</scope>
    <source>
        <strain evidence="2">P77</strain>
    </source>
</reference>
<feature type="signal peptide" evidence="1">
    <location>
        <begin position="1"/>
        <end position="19"/>
    </location>
</feature>
<accession>A0A6A5KLH7</accession>
<evidence type="ECO:0000256" key="1">
    <source>
        <dbReference type="SAM" id="SignalP"/>
    </source>
</evidence>
<sequence length="252" mass="27195">MRLFHQVGLLGLWAGGLAAAFPTGAFQLPSVPGVPDVPCKPKCQRTLDVWRNCFCKDYCRDGRLGIEFHSQYKVCCATKLARSDVIEGSDTIDGSNANNEVNATAVSESKVIEDSDFTVPHDANEVLDALEDSQAIEVSAMDETIASAISGSNNDASDVDVPNPKANIDSTSDGTINLTSDDTINLTPEDTINPTPAFSSLAASKREMTPCKEKCRRQGVDLENCMHNMNCASGPLNRELQRAYDMCCRGPN</sequence>
<organism evidence="2 3">
    <name type="scientific">Decorospora gaudefroyi</name>
    <dbReference type="NCBI Taxonomy" id="184978"/>
    <lineage>
        <taxon>Eukaryota</taxon>
        <taxon>Fungi</taxon>
        <taxon>Dikarya</taxon>
        <taxon>Ascomycota</taxon>
        <taxon>Pezizomycotina</taxon>
        <taxon>Dothideomycetes</taxon>
        <taxon>Pleosporomycetidae</taxon>
        <taxon>Pleosporales</taxon>
        <taxon>Pleosporineae</taxon>
        <taxon>Pleosporaceae</taxon>
        <taxon>Decorospora</taxon>
    </lineage>
</organism>
<keyword evidence="3" id="KW-1185">Reference proteome</keyword>
<name>A0A6A5KLH7_9PLEO</name>
<evidence type="ECO:0000313" key="3">
    <source>
        <dbReference type="Proteomes" id="UP000800040"/>
    </source>
</evidence>
<dbReference type="Proteomes" id="UP000800040">
    <property type="component" value="Unassembled WGS sequence"/>
</dbReference>
<feature type="chain" id="PRO_5025521771" description="Extracellular membrane protein CFEM domain-containing protein" evidence="1">
    <location>
        <begin position="20"/>
        <end position="252"/>
    </location>
</feature>
<proteinExistence type="predicted"/>
<evidence type="ECO:0008006" key="4">
    <source>
        <dbReference type="Google" id="ProtNLM"/>
    </source>
</evidence>
<protein>
    <recommendedName>
        <fullName evidence="4">Extracellular membrane protein CFEM domain-containing protein</fullName>
    </recommendedName>
</protein>
<dbReference type="AlphaFoldDB" id="A0A6A5KLH7"/>
<gene>
    <name evidence="2" type="ORF">BDW02DRAFT_577703</name>
</gene>